<evidence type="ECO:0000259" key="1">
    <source>
        <dbReference type="PROSITE" id="PS51747"/>
    </source>
</evidence>
<dbReference type="PROSITE" id="PS51747">
    <property type="entry name" value="CYT_DCMP_DEAMINASES_2"/>
    <property type="match status" value="1"/>
</dbReference>
<dbReference type="CDD" id="cd01285">
    <property type="entry name" value="nucleoside_deaminase"/>
    <property type="match status" value="1"/>
</dbReference>
<dbReference type="Gene3D" id="3.40.140.10">
    <property type="entry name" value="Cytidine Deaminase, domain 2"/>
    <property type="match status" value="1"/>
</dbReference>
<dbReference type="SUPFAM" id="SSF53927">
    <property type="entry name" value="Cytidine deaminase-like"/>
    <property type="match status" value="1"/>
</dbReference>
<accession>A0A1Y2DS06</accession>
<dbReference type="PANTHER" id="PTHR11079">
    <property type="entry name" value="CYTOSINE DEAMINASE FAMILY MEMBER"/>
    <property type="match status" value="1"/>
</dbReference>
<gene>
    <name evidence="2" type="ORF">BCR35DRAFT_270697</name>
</gene>
<dbReference type="Proteomes" id="UP000193467">
    <property type="component" value="Unassembled WGS sequence"/>
</dbReference>
<keyword evidence="3" id="KW-1185">Reference proteome</keyword>
<dbReference type="STRING" id="106004.A0A1Y2DS06"/>
<feature type="domain" description="CMP/dCMP-type deaminase" evidence="1">
    <location>
        <begin position="1"/>
        <end position="133"/>
    </location>
</feature>
<dbReference type="GO" id="GO:0002100">
    <property type="term" value="P:tRNA wobble adenosine to inosine editing"/>
    <property type="evidence" value="ECO:0007669"/>
    <property type="project" value="TreeGrafter"/>
</dbReference>
<organism evidence="2 3">
    <name type="scientific">Leucosporidium creatinivorum</name>
    <dbReference type="NCBI Taxonomy" id="106004"/>
    <lineage>
        <taxon>Eukaryota</taxon>
        <taxon>Fungi</taxon>
        <taxon>Dikarya</taxon>
        <taxon>Basidiomycota</taxon>
        <taxon>Pucciniomycotina</taxon>
        <taxon>Microbotryomycetes</taxon>
        <taxon>Leucosporidiales</taxon>
        <taxon>Leucosporidium</taxon>
    </lineage>
</organism>
<dbReference type="PANTHER" id="PTHR11079:SF203">
    <property type="entry name" value="CMP_DCMP-TYPE DEAMINASE DOMAIN-CONTAINING PROTEIN"/>
    <property type="match status" value="1"/>
</dbReference>
<dbReference type="InterPro" id="IPR016193">
    <property type="entry name" value="Cytidine_deaminase-like"/>
</dbReference>
<dbReference type="Pfam" id="PF00383">
    <property type="entry name" value="dCMP_cyt_deam_1"/>
    <property type="match status" value="1"/>
</dbReference>
<dbReference type="OrthoDB" id="408702at2759"/>
<sequence>REYWMRRANNATFELLGNPCGMYPYGAAIVNSTDNTLVALGANNGSLTGDGTNHGEINAINRAIQVLTDRGLPPSEVRSGMKELSLYTNAESCPMCASAIRWGGLKEYVFGTSISQLVAYGAGQILLSSLDVMAASYPLGNMPTVLPMILTNETDPMFAWQNDPAAACPAGCERVVSNTTAVPMCAASSA</sequence>
<name>A0A1Y2DS06_9BASI</name>
<evidence type="ECO:0000313" key="2">
    <source>
        <dbReference type="EMBL" id="ORY61924.1"/>
    </source>
</evidence>
<protein>
    <submittedName>
        <fullName evidence="2">Cytosine deaminase</fullName>
    </submittedName>
</protein>
<dbReference type="EMBL" id="MCGR01000071">
    <property type="protein sequence ID" value="ORY61924.1"/>
    <property type="molecule type" value="Genomic_DNA"/>
</dbReference>
<dbReference type="AlphaFoldDB" id="A0A1Y2DS06"/>
<proteinExistence type="predicted"/>
<dbReference type="InterPro" id="IPR002125">
    <property type="entry name" value="CMP_dCMP_dom"/>
</dbReference>
<reference evidence="2 3" key="1">
    <citation type="submission" date="2016-07" db="EMBL/GenBank/DDBJ databases">
        <title>Pervasive Adenine N6-methylation of Active Genes in Fungi.</title>
        <authorList>
            <consortium name="DOE Joint Genome Institute"/>
            <person name="Mondo S.J."/>
            <person name="Dannebaum R.O."/>
            <person name="Kuo R.C."/>
            <person name="Labutti K."/>
            <person name="Haridas S."/>
            <person name="Kuo A."/>
            <person name="Salamov A."/>
            <person name="Ahrendt S.R."/>
            <person name="Lipzen A."/>
            <person name="Sullivan W."/>
            <person name="Andreopoulos W.B."/>
            <person name="Clum A."/>
            <person name="Lindquist E."/>
            <person name="Daum C."/>
            <person name="Ramamoorthy G.K."/>
            <person name="Gryganskyi A."/>
            <person name="Culley D."/>
            <person name="Magnuson J.K."/>
            <person name="James T.Y."/>
            <person name="O'Malley M.A."/>
            <person name="Stajich J.E."/>
            <person name="Spatafora J.W."/>
            <person name="Visel A."/>
            <person name="Grigoriev I.V."/>
        </authorList>
    </citation>
    <scope>NUCLEOTIDE SEQUENCE [LARGE SCALE GENOMIC DNA]</scope>
    <source>
        <strain evidence="2 3">62-1032</strain>
    </source>
</reference>
<feature type="non-terminal residue" evidence="2">
    <location>
        <position position="1"/>
    </location>
</feature>
<comment type="caution">
    <text evidence="2">The sequence shown here is derived from an EMBL/GenBank/DDBJ whole genome shotgun (WGS) entry which is preliminary data.</text>
</comment>
<evidence type="ECO:0000313" key="3">
    <source>
        <dbReference type="Proteomes" id="UP000193467"/>
    </source>
</evidence>
<dbReference type="InParanoid" id="A0A1Y2DS06"/>
<dbReference type="GO" id="GO:0052717">
    <property type="term" value="F:tRNA-specific adenosine-34 deaminase activity"/>
    <property type="evidence" value="ECO:0007669"/>
    <property type="project" value="TreeGrafter"/>
</dbReference>